<evidence type="ECO:0000313" key="11">
    <source>
        <dbReference type="Proteomes" id="UP000184295"/>
    </source>
</evidence>
<dbReference type="NCBIfam" id="NF006049">
    <property type="entry name" value="PRK08195.1"/>
    <property type="match status" value="1"/>
</dbReference>
<reference evidence="11" key="1">
    <citation type="submission" date="2016-11" db="EMBL/GenBank/DDBJ databases">
        <authorList>
            <person name="Varghese N."/>
            <person name="Submissions S."/>
        </authorList>
    </citation>
    <scope>NUCLEOTIDE SEQUENCE [LARGE SCALE GENOMIC DNA]</scope>
    <source>
        <strain evidence="11">DSM 19514</strain>
    </source>
</reference>
<dbReference type="InterPro" id="IPR013785">
    <property type="entry name" value="Aldolase_TIM"/>
</dbReference>
<dbReference type="GO" id="GO:0008701">
    <property type="term" value="F:4-hydroxy-2-oxovalerate aldolase activity"/>
    <property type="evidence" value="ECO:0007669"/>
    <property type="project" value="UniProtKB-UniRule"/>
</dbReference>
<sequence>MAQITLVDTTLRDGSHAVRHQFNEQNVADLASGLDRAGIPVIEITHGDGLGGSSLQYGRSLLSDEEMISIGVDTVQDSKVAVLLLPGIGTHVELERALDLGAKVVRVATHCTEADISAQHIEMTKSRGALAVGFLMMAHMLEPDDLAKQAQLMASYGADVVYVTDSAGALLPDMVGARVRALRSALDDAVEIGFHGHNNLGLAVGNSLVAVESGATWIDGAMAGFGAGAGNTATEVVAAALDKAGHEVVGVDIFELMRVAEEKARPLLPSSTTISRSALMLGYAGVYSSFLLHAYRASERFGVDPAEILLELGQRKMVGGQEDMIVDVAIELSQGRADQGATNSR</sequence>
<comment type="similarity">
    <text evidence="1 7">Belongs to the 4-hydroxy-2-oxovalerate aldolase family.</text>
</comment>
<dbReference type="RefSeq" id="WP_072789882.1">
    <property type="nucleotide sequence ID" value="NZ_FQUL01000013.1"/>
</dbReference>
<evidence type="ECO:0000256" key="2">
    <source>
        <dbReference type="ARBA" id="ARBA00022723"/>
    </source>
</evidence>
<dbReference type="InterPro" id="IPR035685">
    <property type="entry name" value="DRE_TIM_HOA"/>
</dbReference>
<feature type="domain" description="Pyruvate carboxyltransferase" evidence="9">
    <location>
        <begin position="4"/>
        <end position="257"/>
    </location>
</feature>
<feature type="active site" description="Proton acceptor" evidence="7">
    <location>
        <position position="16"/>
    </location>
</feature>
<dbReference type="EMBL" id="FQUL01000013">
    <property type="protein sequence ID" value="SHE62981.1"/>
    <property type="molecule type" value="Genomic_DNA"/>
</dbReference>
<protein>
    <recommendedName>
        <fullName evidence="7 8">4-hydroxy-2-oxovalerate aldolase</fullName>
        <shortName evidence="7">HOA</shortName>
        <ecNumber evidence="7 8">4.1.3.39</ecNumber>
    </recommendedName>
    <alternativeName>
        <fullName evidence="7">4-hydroxy-2-keto-pentanoic acid aldolase</fullName>
    </alternativeName>
    <alternativeName>
        <fullName evidence="7">4-hydroxy-2-oxopentanoate aldolase</fullName>
    </alternativeName>
</protein>
<dbReference type="SUPFAM" id="SSF51569">
    <property type="entry name" value="Aldolase"/>
    <property type="match status" value="1"/>
</dbReference>
<feature type="binding site" evidence="7">
    <location>
        <position position="195"/>
    </location>
    <ligand>
        <name>Mn(2+)</name>
        <dbReference type="ChEBI" id="CHEBI:29035"/>
    </ligand>
</feature>
<dbReference type="CDD" id="cd07943">
    <property type="entry name" value="DRE_TIM_HOA"/>
    <property type="match status" value="1"/>
</dbReference>
<evidence type="ECO:0000256" key="4">
    <source>
        <dbReference type="ARBA" id="ARBA00023211"/>
    </source>
</evidence>
<keyword evidence="4 7" id="KW-0464">Manganese</keyword>
<dbReference type="PROSITE" id="PS50991">
    <property type="entry name" value="PYR_CT"/>
    <property type="match status" value="1"/>
</dbReference>
<organism evidence="10 11">
    <name type="scientific">Ferrithrix thermotolerans DSM 19514</name>
    <dbReference type="NCBI Taxonomy" id="1121881"/>
    <lineage>
        <taxon>Bacteria</taxon>
        <taxon>Bacillati</taxon>
        <taxon>Actinomycetota</taxon>
        <taxon>Acidimicrobiia</taxon>
        <taxon>Acidimicrobiales</taxon>
        <taxon>Acidimicrobiaceae</taxon>
        <taxon>Ferrithrix</taxon>
    </lineage>
</organism>
<evidence type="ECO:0000259" key="9">
    <source>
        <dbReference type="PROSITE" id="PS50991"/>
    </source>
</evidence>
<evidence type="ECO:0000256" key="8">
    <source>
        <dbReference type="NCBIfam" id="TIGR03217"/>
    </source>
</evidence>
<dbReference type="AlphaFoldDB" id="A0A1M4V1W6"/>
<dbReference type="EC" id="4.1.3.39" evidence="7 8"/>
<dbReference type="GO" id="GO:0030145">
    <property type="term" value="F:manganese ion binding"/>
    <property type="evidence" value="ECO:0007669"/>
    <property type="project" value="UniProtKB-UniRule"/>
</dbReference>
<gene>
    <name evidence="10" type="ORF">SAMN02745225_01169</name>
</gene>
<accession>A0A1M4V1W6</accession>
<evidence type="ECO:0000313" key="10">
    <source>
        <dbReference type="EMBL" id="SHE62981.1"/>
    </source>
</evidence>
<dbReference type="Gene3D" id="3.20.20.70">
    <property type="entry name" value="Aldolase class I"/>
    <property type="match status" value="1"/>
</dbReference>
<dbReference type="OrthoDB" id="9803573at2"/>
<feature type="binding site" evidence="7">
    <location>
        <position position="166"/>
    </location>
    <ligand>
        <name>substrate</name>
    </ligand>
</feature>
<keyword evidence="3 7" id="KW-0058">Aromatic hydrocarbons catabolism</keyword>
<feature type="binding site" evidence="7">
    <location>
        <position position="197"/>
    </location>
    <ligand>
        <name>Mn(2+)</name>
        <dbReference type="ChEBI" id="CHEBI:29035"/>
    </ligand>
</feature>
<feature type="binding site" evidence="7">
    <location>
        <position position="287"/>
    </location>
    <ligand>
        <name>substrate</name>
    </ligand>
</feature>
<dbReference type="InterPro" id="IPR012425">
    <property type="entry name" value="DmpG_comm"/>
</dbReference>
<dbReference type="GO" id="GO:0009098">
    <property type="term" value="P:L-leucine biosynthetic process"/>
    <property type="evidence" value="ECO:0007669"/>
    <property type="project" value="TreeGrafter"/>
</dbReference>
<dbReference type="Pfam" id="PF00682">
    <property type="entry name" value="HMGL-like"/>
    <property type="match status" value="1"/>
</dbReference>
<dbReference type="Gene3D" id="1.10.8.60">
    <property type="match status" value="1"/>
</dbReference>
<feature type="binding site" evidence="7">
    <location>
        <position position="13"/>
    </location>
    <ligand>
        <name>Mn(2+)</name>
        <dbReference type="ChEBI" id="CHEBI:29035"/>
    </ligand>
</feature>
<evidence type="ECO:0000256" key="3">
    <source>
        <dbReference type="ARBA" id="ARBA00022797"/>
    </source>
</evidence>
<dbReference type="STRING" id="1121881.SAMN02745225_01169"/>
<dbReference type="NCBIfam" id="TIGR03217">
    <property type="entry name" value="4OH_2_O_val_ald"/>
    <property type="match status" value="1"/>
</dbReference>
<proteinExistence type="inferred from homology"/>
<feature type="binding site" evidence="7">
    <location>
        <position position="195"/>
    </location>
    <ligand>
        <name>substrate</name>
    </ligand>
</feature>
<dbReference type="PANTHER" id="PTHR10277">
    <property type="entry name" value="HOMOCITRATE SYNTHASE-RELATED"/>
    <property type="match status" value="1"/>
</dbReference>
<evidence type="ECO:0000256" key="7">
    <source>
        <dbReference type="HAMAP-Rule" id="MF_01656"/>
    </source>
</evidence>
<dbReference type="PANTHER" id="PTHR10277:SF9">
    <property type="entry name" value="2-ISOPROPYLMALATE SYNTHASE 1, CHLOROPLASTIC-RELATED"/>
    <property type="match status" value="1"/>
</dbReference>
<feature type="site" description="Transition state stabilizer" evidence="7">
    <location>
        <position position="12"/>
    </location>
</feature>
<keyword evidence="2 7" id="KW-0479">Metal-binding</keyword>
<evidence type="ECO:0000256" key="1">
    <source>
        <dbReference type="ARBA" id="ARBA00008944"/>
    </source>
</evidence>
<dbReference type="Proteomes" id="UP000184295">
    <property type="component" value="Unassembled WGS sequence"/>
</dbReference>
<evidence type="ECO:0000256" key="6">
    <source>
        <dbReference type="ARBA" id="ARBA00023518"/>
    </source>
</evidence>
<name>A0A1M4V1W6_9ACTN</name>
<dbReference type="InterPro" id="IPR050073">
    <property type="entry name" value="2-IPM_HCS-like"/>
</dbReference>
<comment type="catalytic activity">
    <reaction evidence="6">
        <text>(S)-4-hydroxy-2-oxohexanoate = propanal + pyruvate</text>
        <dbReference type="Rhea" id="RHEA:36003"/>
        <dbReference type="ChEBI" id="CHEBI:15361"/>
        <dbReference type="ChEBI" id="CHEBI:17153"/>
        <dbReference type="ChEBI" id="CHEBI:73142"/>
        <dbReference type="EC" id="4.1.3.43"/>
    </reaction>
    <physiologicalReaction direction="left-to-right" evidence="6">
        <dbReference type="Rhea" id="RHEA:36004"/>
    </physiologicalReaction>
</comment>
<dbReference type="GO" id="GO:0003852">
    <property type="term" value="F:2-isopropylmalate synthase activity"/>
    <property type="evidence" value="ECO:0007669"/>
    <property type="project" value="TreeGrafter"/>
</dbReference>
<evidence type="ECO:0000256" key="5">
    <source>
        <dbReference type="ARBA" id="ARBA00023239"/>
    </source>
</evidence>
<comment type="catalytic activity">
    <reaction evidence="7">
        <text>(S)-4-hydroxy-2-oxopentanoate = acetaldehyde + pyruvate</text>
        <dbReference type="Rhea" id="RHEA:22624"/>
        <dbReference type="ChEBI" id="CHEBI:15343"/>
        <dbReference type="ChEBI" id="CHEBI:15361"/>
        <dbReference type="ChEBI" id="CHEBI:73143"/>
        <dbReference type="EC" id="4.1.3.39"/>
    </reaction>
</comment>
<keyword evidence="11" id="KW-1185">Reference proteome</keyword>
<keyword evidence="5 7" id="KW-0456">Lyase</keyword>
<dbReference type="InterPro" id="IPR017629">
    <property type="entry name" value="4OH_2_O-val_aldolase"/>
</dbReference>
<dbReference type="Pfam" id="PF07836">
    <property type="entry name" value="DmpG_comm"/>
    <property type="match status" value="1"/>
</dbReference>
<dbReference type="InterPro" id="IPR000891">
    <property type="entry name" value="PYR_CT"/>
</dbReference>
<dbReference type="HAMAP" id="MF_01656">
    <property type="entry name" value="HOA"/>
    <property type="match status" value="1"/>
</dbReference>
<feature type="binding site" evidence="7">
    <location>
        <begin position="12"/>
        <end position="13"/>
    </location>
    <ligand>
        <name>substrate</name>
    </ligand>
</feature>
<dbReference type="SUPFAM" id="SSF89000">
    <property type="entry name" value="post-HMGL domain-like"/>
    <property type="match status" value="1"/>
</dbReference>